<dbReference type="SUPFAM" id="SSF52540">
    <property type="entry name" value="P-loop containing nucleoside triphosphate hydrolases"/>
    <property type="match status" value="1"/>
</dbReference>
<dbReference type="GO" id="GO:0005886">
    <property type="term" value="C:plasma membrane"/>
    <property type="evidence" value="ECO:0007669"/>
    <property type="project" value="UniProtKB-SubCell"/>
</dbReference>
<comment type="caution">
    <text evidence="10">The sequence shown here is derived from an EMBL/GenBank/DDBJ whole genome shotgun (WGS) entry which is preliminary data.</text>
</comment>
<keyword evidence="5 7" id="KW-1133">Transmembrane helix</keyword>
<feature type="transmembrane region" description="Helical" evidence="7">
    <location>
        <begin position="20"/>
        <end position="44"/>
    </location>
</feature>
<dbReference type="SMART" id="SM00382">
    <property type="entry name" value="AAA"/>
    <property type="match status" value="1"/>
</dbReference>
<dbReference type="InterPro" id="IPR014223">
    <property type="entry name" value="ABC_CydC/D"/>
</dbReference>
<dbReference type="PROSITE" id="PS50893">
    <property type="entry name" value="ABC_TRANSPORTER_2"/>
    <property type="match status" value="1"/>
</dbReference>
<dbReference type="InterPro" id="IPR027417">
    <property type="entry name" value="P-loop_NTPase"/>
</dbReference>
<dbReference type="Proteomes" id="UP000249557">
    <property type="component" value="Unassembled WGS sequence"/>
</dbReference>
<dbReference type="InterPro" id="IPR036640">
    <property type="entry name" value="ABC1_TM_sf"/>
</dbReference>
<dbReference type="Pfam" id="PF00005">
    <property type="entry name" value="ABC_tran"/>
    <property type="match status" value="1"/>
</dbReference>
<keyword evidence="4" id="KW-0067">ATP-binding</keyword>
<feature type="domain" description="ABC transmembrane type-1" evidence="9">
    <location>
        <begin position="19"/>
        <end position="306"/>
    </location>
</feature>
<dbReference type="PROSITE" id="PS50929">
    <property type="entry name" value="ABC_TM1F"/>
    <property type="match status" value="1"/>
</dbReference>
<feature type="transmembrane region" description="Helical" evidence="7">
    <location>
        <begin position="245"/>
        <end position="268"/>
    </location>
</feature>
<reference evidence="10 11" key="1">
    <citation type="submission" date="2017-08" db="EMBL/GenBank/DDBJ databases">
        <title>Infants hospitalized years apart are colonized by the same room-sourced microbial strains.</title>
        <authorList>
            <person name="Brooks B."/>
            <person name="Olm M.R."/>
            <person name="Firek B.A."/>
            <person name="Baker R."/>
            <person name="Thomas B.C."/>
            <person name="Morowitz M.J."/>
            <person name="Banfield J.F."/>
        </authorList>
    </citation>
    <scope>NUCLEOTIDE SEQUENCE [LARGE SCALE GENOMIC DNA]</scope>
    <source>
        <strain evidence="10">S2_018_000_R2_104</strain>
    </source>
</reference>
<evidence type="ECO:0000256" key="4">
    <source>
        <dbReference type="ARBA" id="ARBA00022840"/>
    </source>
</evidence>
<keyword evidence="2 7" id="KW-0812">Transmembrane</keyword>
<dbReference type="InterPro" id="IPR003593">
    <property type="entry name" value="AAA+_ATPase"/>
</dbReference>
<evidence type="ECO:0000256" key="7">
    <source>
        <dbReference type="SAM" id="Phobius"/>
    </source>
</evidence>
<evidence type="ECO:0000313" key="11">
    <source>
        <dbReference type="Proteomes" id="UP000249557"/>
    </source>
</evidence>
<dbReference type="GO" id="GO:0045454">
    <property type="term" value="P:cell redox homeostasis"/>
    <property type="evidence" value="ECO:0007669"/>
    <property type="project" value="InterPro"/>
</dbReference>
<evidence type="ECO:0000256" key="3">
    <source>
        <dbReference type="ARBA" id="ARBA00022741"/>
    </source>
</evidence>
<feature type="transmembrane region" description="Helical" evidence="7">
    <location>
        <begin position="157"/>
        <end position="177"/>
    </location>
</feature>
<evidence type="ECO:0000256" key="1">
    <source>
        <dbReference type="ARBA" id="ARBA00004651"/>
    </source>
</evidence>
<evidence type="ECO:0000259" key="9">
    <source>
        <dbReference type="PROSITE" id="PS50929"/>
    </source>
</evidence>
<keyword evidence="3" id="KW-0547">Nucleotide-binding</keyword>
<dbReference type="PANTHER" id="PTHR24221:SF653">
    <property type="entry name" value="TRANSPORT ATP-BINDING PROTEIN CYDC"/>
    <property type="match status" value="1"/>
</dbReference>
<dbReference type="NCBIfam" id="TIGR02868">
    <property type="entry name" value="CydC"/>
    <property type="match status" value="1"/>
</dbReference>
<keyword evidence="6 7" id="KW-0472">Membrane</keyword>
<accession>A0A2W4ZKE5</accession>
<gene>
    <name evidence="10" type="primary">cydC</name>
    <name evidence="10" type="ORF">DI626_09635</name>
</gene>
<dbReference type="GO" id="GO:0016887">
    <property type="term" value="F:ATP hydrolysis activity"/>
    <property type="evidence" value="ECO:0007669"/>
    <property type="project" value="InterPro"/>
</dbReference>
<feature type="transmembrane region" description="Helical" evidence="7">
    <location>
        <begin position="280"/>
        <end position="301"/>
    </location>
</feature>
<dbReference type="GO" id="GO:0005524">
    <property type="term" value="F:ATP binding"/>
    <property type="evidence" value="ECO:0007669"/>
    <property type="project" value="UniProtKB-KW"/>
</dbReference>
<dbReference type="GO" id="GO:0034775">
    <property type="term" value="P:glutathione transmembrane transport"/>
    <property type="evidence" value="ECO:0007669"/>
    <property type="project" value="InterPro"/>
</dbReference>
<evidence type="ECO:0000259" key="8">
    <source>
        <dbReference type="PROSITE" id="PS50893"/>
    </source>
</evidence>
<feature type="domain" description="ABC transporter" evidence="8">
    <location>
        <begin position="341"/>
        <end position="551"/>
    </location>
</feature>
<dbReference type="SUPFAM" id="SSF90123">
    <property type="entry name" value="ABC transporter transmembrane region"/>
    <property type="match status" value="1"/>
</dbReference>
<dbReference type="Gene3D" id="3.40.50.300">
    <property type="entry name" value="P-loop containing nucleotide triphosphate hydrolases"/>
    <property type="match status" value="1"/>
</dbReference>
<feature type="transmembrane region" description="Helical" evidence="7">
    <location>
        <begin position="132"/>
        <end position="151"/>
    </location>
</feature>
<dbReference type="Gene3D" id="1.20.1560.10">
    <property type="entry name" value="ABC transporter type 1, transmembrane domain"/>
    <property type="match status" value="1"/>
</dbReference>
<dbReference type="InterPro" id="IPR011527">
    <property type="entry name" value="ABC1_TM_dom"/>
</dbReference>
<dbReference type="EMBL" id="QFNK01000237">
    <property type="protein sequence ID" value="PZO82863.1"/>
    <property type="molecule type" value="Genomic_DNA"/>
</dbReference>
<sequence>MKNILRFISLYAPFKWQVAGGIALSLTTMLAGIILLAVSGWFIAAMGLAGMLKITTINYFTPAATIRGMSILRTGGRYFERLVNHDAALRVTSEFRVWFYNRLEPLAPAGIRDLHSAEIFSRLRADVDTLECFYLNGIVPIITAILATIILSTWLFFYYWPLGVFLLTLLLTSGFLVPVMARCRSFEEETEISDIKTALNRGLTDSLQGMKELLVYGRLNTSLKQVEEKSSRLLSLQKKIQLRECLIQAAIMICMGIAMAGAFVLVIPLVNDGTINPADLAMAALVAFACFDIVMPLPAALQSLQSAIIASKRVFTLTGRENENRKHRGQAIKRTQDDFSFHIRDIDFSYGRGLVLRNLSLSINAGEILVLEGKSGSGKSTVINLLCAFWIPSKGNIFINGRDSMEYAEEGMRAHFAISPQKPYLFADTIRANLLLARPDAQENEILDICNKAGLQDMIQALPDGLDTYVGENGWRLSGGQVRRISLARAILSDAPCLILDEPSEGLDAELENKIMQAVLEHAKNKNQAVILCLHEDQKGWLPENRKKVRL</sequence>
<evidence type="ECO:0000256" key="2">
    <source>
        <dbReference type="ARBA" id="ARBA00022692"/>
    </source>
</evidence>
<evidence type="ECO:0000256" key="5">
    <source>
        <dbReference type="ARBA" id="ARBA00022989"/>
    </source>
</evidence>
<dbReference type="Pfam" id="PF00664">
    <property type="entry name" value="ABC_membrane"/>
    <property type="match status" value="1"/>
</dbReference>
<evidence type="ECO:0000256" key="6">
    <source>
        <dbReference type="ARBA" id="ARBA00023136"/>
    </source>
</evidence>
<proteinExistence type="predicted"/>
<dbReference type="GO" id="GO:0140359">
    <property type="term" value="F:ABC-type transporter activity"/>
    <property type="evidence" value="ECO:0007669"/>
    <property type="project" value="InterPro"/>
</dbReference>
<comment type="subcellular location">
    <subcellularLocation>
        <location evidence="1">Cell membrane</location>
        <topology evidence="1">Multi-pass membrane protein</topology>
    </subcellularLocation>
</comment>
<dbReference type="GO" id="GO:0034040">
    <property type="term" value="F:ATPase-coupled lipid transmembrane transporter activity"/>
    <property type="evidence" value="ECO:0007669"/>
    <property type="project" value="TreeGrafter"/>
</dbReference>
<dbReference type="InterPro" id="IPR039421">
    <property type="entry name" value="Type_1_exporter"/>
</dbReference>
<protein>
    <submittedName>
        <fullName evidence="10">Thiol reductant ABC exporter subunit CydC</fullName>
    </submittedName>
</protein>
<dbReference type="AlphaFoldDB" id="A0A2W4ZKE5"/>
<evidence type="ECO:0000313" key="10">
    <source>
        <dbReference type="EMBL" id="PZO82863.1"/>
    </source>
</evidence>
<dbReference type="PANTHER" id="PTHR24221">
    <property type="entry name" value="ATP-BINDING CASSETTE SUB-FAMILY B"/>
    <property type="match status" value="1"/>
</dbReference>
<name>A0A2W4ZKE5_9BACT</name>
<dbReference type="InterPro" id="IPR003439">
    <property type="entry name" value="ABC_transporter-like_ATP-bd"/>
</dbReference>
<organism evidence="10 11">
    <name type="scientific">Micavibrio aeruginosavorus</name>
    <dbReference type="NCBI Taxonomy" id="349221"/>
    <lineage>
        <taxon>Bacteria</taxon>
        <taxon>Pseudomonadati</taxon>
        <taxon>Bdellovibrionota</taxon>
        <taxon>Bdellovibrionia</taxon>
        <taxon>Bdellovibrionales</taxon>
        <taxon>Pseudobdellovibrionaceae</taxon>
        <taxon>Micavibrio</taxon>
    </lineage>
</organism>